<dbReference type="InterPro" id="IPR038071">
    <property type="entry name" value="UROD/MetE-like_sf"/>
</dbReference>
<evidence type="ECO:0000313" key="5">
    <source>
        <dbReference type="EMBL" id="TMQ65985.1"/>
    </source>
</evidence>
<evidence type="ECO:0000259" key="4">
    <source>
        <dbReference type="Pfam" id="PF01717"/>
    </source>
</evidence>
<comment type="cofactor">
    <cofactor evidence="1">
        <name>Zn(2+)</name>
        <dbReference type="ChEBI" id="CHEBI:29105"/>
    </cofactor>
</comment>
<sequence>MRGGNVQIETTLAGSYPKLPTQPGDANLRVVRNRRDQGKATDQDVAEAILATTRRILAMQERAGVDIPVDGAAAWDDAQTYVARSLGGFQIAGLIRYLDTNTYYRQPEIVGAVSWERPITVEDFRAAQSMSERPVKALLPGPFSLYRFSKDRHYKSPADALRAIGAALAREAQALEKAGARWIHFEEPWIGRVRAEEASLVRAALEPLLAERTARTVIHVPFATPGAVFDAIRDLKWSAIGLDLVESSAAWDILPRVPKERIVALGLIDARNTRLEDPAEVARAVARARSARPDLDFQLSTSASLEYLPADKAELKVSRLVEAARIASRNGG</sequence>
<dbReference type="GO" id="GO:0009086">
    <property type="term" value="P:methionine biosynthetic process"/>
    <property type="evidence" value="ECO:0007669"/>
    <property type="project" value="InterPro"/>
</dbReference>
<organism evidence="5 6">
    <name type="scientific">Eiseniibacteriota bacterium</name>
    <dbReference type="NCBI Taxonomy" id="2212470"/>
    <lineage>
        <taxon>Bacteria</taxon>
        <taxon>Candidatus Eiseniibacteriota</taxon>
    </lineage>
</organism>
<evidence type="ECO:0000256" key="3">
    <source>
        <dbReference type="ARBA" id="ARBA00022833"/>
    </source>
</evidence>
<keyword evidence="3" id="KW-0862">Zinc</keyword>
<accession>A0A538TQX6</accession>
<dbReference type="EMBL" id="VBOZ01000010">
    <property type="protein sequence ID" value="TMQ65985.1"/>
    <property type="molecule type" value="Genomic_DNA"/>
</dbReference>
<dbReference type="PANTHER" id="PTHR30519">
    <property type="entry name" value="5-METHYLTETRAHYDROPTEROYLTRIGLUTAMATE--HOMOCYSTEINE METHYLTRANSFERASE"/>
    <property type="match status" value="1"/>
</dbReference>
<comment type="caution">
    <text evidence="5">The sequence shown here is derived from an EMBL/GenBank/DDBJ whole genome shotgun (WGS) entry which is preliminary data.</text>
</comment>
<protein>
    <recommendedName>
        <fullName evidence="4">Cobalamin-independent methionine synthase MetE C-terminal/archaeal domain-containing protein</fullName>
    </recommendedName>
</protein>
<dbReference type="SUPFAM" id="SSF51726">
    <property type="entry name" value="UROD/MetE-like"/>
    <property type="match status" value="1"/>
</dbReference>
<evidence type="ECO:0000313" key="6">
    <source>
        <dbReference type="Proteomes" id="UP000317691"/>
    </source>
</evidence>
<evidence type="ECO:0000256" key="1">
    <source>
        <dbReference type="ARBA" id="ARBA00001947"/>
    </source>
</evidence>
<proteinExistence type="predicted"/>
<keyword evidence="2" id="KW-0479">Metal-binding</keyword>
<dbReference type="Pfam" id="PF01717">
    <property type="entry name" value="Meth_synt_2"/>
    <property type="match status" value="1"/>
</dbReference>
<dbReference type="AlphaFoldDB" id="A0A538TQX6"/>
<gene>
    <name evidence="5" type="ORF">E6K79_03755</name>
</gene>
<reference evidence="5 6" key="1">
    <citation type="journal article" date="2019" name="Nat. Microbiol.">
        <title>Mediterranean grassland soil C-N compound turnover is dependent on rainfall and depth, and is mediated by genomically divergent microorganisms.</title>
        <authorList>
            <person name="Diamond S."/>
            <person name="Andeer P.F."/>
            <person name="Li Z."/>
            <person name="Crits-Christoph A."/>
            <person name="Burstein D."/>
            <person name="Anantharaman K."/>
            <person name="Lane K.R."/>
            <person name="Thomas B.C."/>
            <person name="Pan C."/>
            <person name="Northen T.R."/>
            <person name="Banfield J.F."/>
        </authorList>
    </citation>
    <scope>NUCLEOTIDE SEQUENCE [LARGE SCALE GENOMIC DNA]</scope>
    <source>
        <strain evidence="5">WS_9</strain>
    </source>
</reference>
<evidence type="ECO:0000256" key="2">
    <source>
        <dbReference type="ARBA" id="ARBA00022723"/>
    </source>
</evidence>
<dbReference type="Proteomes" id="UP000317691">
    <property type="component" value="Unassembled WGS sequence"/>
</dbReference>
<dbReference type="GO" id="GO:0008270">
    <property type="term" value="F:zinc ion binding"/>
    <property type="evidence" value="ECO:0007669"/>
    <property type="project" value="InterPro"/>
</dbReference>
<dbReference type="GO" id="GO:0003871">
    <property type="term" value="F:5-methyltetrahydropteroyltriglutamate-homocysteine S-methyltransferase activity"/>
    <property type="evidence" value="ECO:0007669"/>
    <property type="project" value="InterPro"/>
</dbReference>
<dbReference type="Gene3D" id="3.20.20.210">
    <property type="match status" value="1"/>
</dbReference>
<dbReference type="InterPro" id="IPR002629">
    <property type="entry name" value="Met_Synth_C/arc"/>
</dbReference>
<name>A0A538TQX6_UNCEI</name>
<feature type="domain" description="Cobalamin-independent methionine synthase MetE C-terminal/archaeal" evidence="4">
    <location>
        <begin position="10"/>
        <end position="325"/>
    </location>
</feature>